<dbReference type="AlphaFoldDB" id="A0A0L0DT33"/>
<dbReference type="EMBL" id="GL349500">
    <property type="protein sequence ID" value="KNC55387.1"/>
    <property type="molecule type" value="Genomic_DNA"/>
</dbReference>
<dbReference type="InterPro" id="IPR019341">
    <property type="entry name" value="Alpha/Gamma-adaptin-bd_p34"/>
</dbReference>
<dbReference type="Gene3D" id="3.40.50.11960">
    <property type="match status" value="1"/>
</dbReference>
<dbReference type="GeneID" id="25569115"/>
<dbReference type="Proteomes" id="UP000054408">
    <property type="component" value="Unassembled WGS sequence"/>
</dbReference>
<proteinExistence type="predicted"/>
<evidence type="ECO:0000313" key="2">
    <source>
        <dbReference type="EMBL" id="KNC55387.1"/>
    </source>
</evidence>
<feature type="region of interest" description="Disordered" evidence="1">
    <location>
        <begin position="157"/>
        <end position="180"/>
    </location>
</feature>
<accession>A0A0L0DT33</accession>
<dbReference type="eggNOG" id="ENOG502SG6F">
    <property type="taxonomic scope" value="Eukaryota"/>
</dbReference>
<sequence>MTLEAAAAAADTLAPLPSPSAASSRTWSFSNKYYSADLVIDIIDGSALSDDAAVPAAAGAAVFLAPLGHRVPQTDALPDLASALHARPDLGVLLLLGHAAHGVDDSVVDYLQELAAGALIEFIRLDEHGARALAQGGARGIDRVAEALQTHMWPSMVMSEASSRQAPKLPSTPDADTEPLSVHPERAAIDALTATLFSAFDLAGEKPVSQAADAEAEQTDDAEFAAYEAQADSVEAALQRFATMRQEMAGLPDNERKDMAAEIALSFLEQMGGDDGDDEVPDCAQQ</sequence>
<keyword evidence="3" id="KW-1185">Reference proteome</keyword>
<evidence type="ECO:0000313" key="3">
    <source>
        <dbReference type="Proteomes" id="UP000054408"/>
    </source>
</evidence>
<reference evidence="2 3" key="1">
    <citation type="submission" date="2010-05" db="EMBL/GenBank/DDBJ databases">
        <title>The Genome Sequence of Thecamonas trahens ATCC 50062.</title>
        <authorList>
            <consortium name="The Broad Institute Genome Sequencing Platform"/>
            <person name="Russ C."/>
            <person name="Cuomo C."/>
            <person name="Shea T."/>
            <person name="Young S.K."/>
            <person name="Zeng Q."/>
            <person name="Koehrsen M."/>
            <person name="Haas B."/>
            <person name="Borodovsky M."/>
            <person name="Guigo R."/>
            <person name="Alvarado L."/>
            <person name="Berlin A."/>
            <person name="Bochicchio J."/>
            <person name="Borenstein D."/>
            <person name="Chapman S."/>
            <person name="Chen Z."/>
            <person name="Freedman E."/>
            <person name="Gellesch M."/>
            <person name="Goldberg J."/>
            <person name="Griggs A."/>
            <person name="Gujja S."/>
            <person name="Heilman E."/>
            <person name="Heiman D."/>
            <person name="Hepburn T."/>
            <person name="Howarth C."/>
            <person name="Jen D."/>
            <person name="Larson L."/>
            <person name="Mehta T."/>
            <person name="Park D."/>
            <person name="Pearson M."/>
            <person name="Roberts A."/>
            <person name="Saif S."/>
            <person name="Shenoy N."/>
            <person name="Sisk P."/>
            <person name="Stolte C."/>
            <person name="Sykes S."/>
            <person name="Thomson T."/>
            <person name="Walk T."/>
            <person name="White J."/>
            <person name="Yandava C."/>
            <person name="Burger G."/>
            <person name="Gray M.W."/>
            <person name="Holland P.W.H."/>
            <person name="King N."/>
            <person name="Lang F.B.F."/>
            <person name="Roger A.J."/>
            <person name="Ruiz-Trillo I."/>
            <person name="Lander E."/>
            <person name="Nusbaum C."/>
        </authorList>
    </citation>
    <scope>NUCLEOTIDE SEQUENCE [LARGE SCALE GENOMIC DNA]</scope>
    <source>
        <strain evidence="2 3">ATCC 50062</strain>
    </source>
</reference>
<dbReference type="OMA" id="CVENGFE"/>
<gene>
    <name evidence="2" type="ORF">AMSG_11045</name>
</gene>
<protein>
    <submittedName>
        <fullName evidence="2">Uncharacterized protein</fullName>
    </submittedName>
</protein>
<dbReference type="PANTHER" id="PTHR14659">
    <property type="entry name" value="ALPHA- AND GAMMA-ADAPTIN-BINDING PROTEIN P34"/>
    <property type="match status" value="1"/>
</dbReference>
<dbReference type="OrthoDB" id="10261384at2759"/>
<dbReference type="PANTHER" id="PTHR14659:SF1">
    <property type="entry name" value="ALPHA- AND GAMMA-ADAPTIN-BINDING PROTEIN P34"/>
    <property type="match status" value="1"/>
</dbReference>
<name>A0A0L0DT33_THETB</name>
<evidence type="ECO:0000256" key="1">
    <source>
        <dbReference type="SAM" id="MobiDB-lite"/>
    </source>
</evidence>
<dbReference type="STRING" id="461836.A0A0L0DT33"/>
<dbReference type="RefSeq" id="XP_013753019.1">
    <property type="nucleotide sequence ID" value="XM_013897565.1"/>
</dbReference>
<organism evidence="2 3">
    <name type="scientific">Thecamonas trahens ATCC 50062</name>
    <dbReference type="NCBI Taxonomy" id="461836"/>
    <lineage>
        <taxon>Eukaryota</taxon>
        <taxon>Apusozoa</taxon>
        <taxon>Apusomonadida</taxon>
        <taxon>Apusomonadidae</taxon>
        <taxon>Thecamonas</taxon>
    </lineage>
</organism>
<dbReference type="Pfam" id="PF10199">
    <property type="entry name" value="Adaptin_binding"/>
    <property type="match status" value="1"/>
</dbReference>